<evidence type="ECO:0000256" key="4">
    <source>
        <dbReference type="ARBA" id="ARBA00023033"/>
    </source>
</evidence>
<comment type="caution">
    <text evidence="5">The sequence shown here is derived from an EMBL/GenBank/DDBJ whole genome shotgun (WGS) entry which is preliminary data.</text>
</comment>
<sequence>MPVTLSVGIEVAGDGIGDQPPVRGVAGLAHRLESAGVHYWVIGADRNEPLGASALDASLIATVAARHSTRLGLVVAASAHRDHPYNLARRLLSVEHAAPGRVGWFALDADRRIGLNAVADTWTGAALGPAHTAAAIEAVRTLWRTWPHASLVGDSEAGVFADAAQIRRADVRGTYRIAGPLNVPGSPHGDPPVWQQAGAPTAHPDVVVVEDGEPVPDGAVIRVRSVDHAALDRVAATPGVRGVLLRVPPDSLTAVLDDVVAAAQRRGVVATPRAGTLRQQLRLPAPAVPDLSAHRRAFDGAPNAGARL</sequence>
<evidence type="ECO:0000256" key="2">
    <source>
        <dbReference type="ARBA" id="ARBA00022643"/>
    </source>
</evidence>
<evidence type="ECO:0000256" key="1">
    <source>
        <dbReference type="ARBA" id="ARBA00022630"/>
    </source>
</evidence>
<dbReference type="GO" id="GO:0016705">
    <property type="term" value="F:oxidoreductase activity, acting on paired donors, with incorporation or reduction of molecular oxygen"/>
    <property type="evidence" value="ECO:0007669"/>
    <property type="project" value="InterPro"/>
</dbReference>
<dbReference type="RefSeq" id="WP_007774425.1">
    <property type="nucleotide sequence ID" value="NZ_AFVW02000006.1"/>
</dbReference>
<dbReference type="OrthoDB" id="9130786at2"/>
<dbReference type="GO" id="GO:0004497">
    <property type="term" value="F:monooxygenase activity"/>
    <property type="evidence" value="ECO:0007669"/>
    <property type="project" value="UniProtKB-KW"/>
</dbReference>
<dbReference type="PANTHER" id="PTHR30011">
    <property type="entry name" value="ALKANESULFONATE MONOOXYGENASE-RELATED"/>
    <property type="match status" value="1"/>
</dbReference>
<organism evidence="5 6">
    <name type="scientific">Mycobacterium colombiense CECT 3035</name>
    <dbReference type="NCBI Taxonomy" id="1041522"/>
    <lineage>
        <taxon>Bacteria</taxon>
        <taxon>Bacillati</taxon>
        <taxon>Actinomycetota</taxon>
        <taxon>Actinomycetes</taxon>
        <taxon>Mycobacteriales</taxon>
        <taxon>Mycobacteriaceae</taxon>
        <taxon>Mycobacterium</taxon>
        <taxon>Mycobacterium avium complex (MAC)</taxon>
    </lineage>
</organism>
<dbReference type="STRING" id="1041522.GCA_002105755_00541"/>
<proteinExistence type="predicted"/>
<dbReference type="InterPro" id="IPR036661">
    <property type="entry name" value="Luciferase-like_sf"/>
</dbReference>
<accession>J5E798</accession>
<evidence type="ECO:0000256" key="3">
    <source>
        <dbReference type="ARBA" id="ARBA00023002"/>
    </source>
</evidence>
<dbReference type="PANTHER" id="PTHR30011:SF16">
    <property type="entry name" value="C2H2 FINGER DOMAIN TRANSCRIPTION FACTOR (EUROFUNG)-RELATED"/>
    <property type="match status" value="1"/>
</dbReference>
<gene>
    <name evidence="5" type="ORF">MCOL_V219551</name>
</gene>
<keyword evidence="3" id="KW-0560">Oxidoreductase</keyword>
<evidence type="ECO:0000313" key="6">
    <source>
        <dbReference type="Proteomes" id="UP000006455"/>
    </source>
</evidence>
<dbReference type="GeneID" id="31529276"/>
<dbReference type="SUPFAM" id="SSF51679">
    <property type="entry name" value="Bacterial luciferase-like"/>
    <property type="match status" value="1"/>
</dbReference>
<dbReference type="AlphaFoldDB" id="J5E798"/>
<name>J5E798_9MYCO</name>
<reference evidence="5 6" key="1">
    <citation type="journal article" date="2011" name="J. Bacteriol.">
        <title>Genome sequence of the Mycobacterium colombiense type strain, CECT 3035.</title>
        <authorList>
            <person name="Gonzalez-Perez M."/>
            <person name="Murcia M.I."/>
            <person name="Landsman D."/>
            <person name="Jordan I.K."/>
            <person name="Marino-Ramirez L."/>
        </authorList>
    </citation>
    <scope>NUCLEOTIDE SEQUENCE [LARGE SCALE GENOMIC DNA]</scope>
    <source>
        <strain evidence="5 6">CECT 3035</strain>
    </source>
</reference>
<dbReference type="InterPro" id="IPR051260">
    <property type="entry name" value="Diverse_substr_monoxygenases"/>
</dbReference>
<evidence type="ECO:0000313" key="5">
    <source>
        <dbReference type="EMBL" id="EJO87124.1"/>
    </source>
</evidence>
<dbReference type="Gene3D" id="3.20.20.30">
    <property type="entry name" value="Luciferase-like domain"/>
    <property type="match status" value="1"/>
</dbReference>
<dbReference type="EMBL" id="AFVW02000006">
    <property type="protein sequence ID" value="EJO87124.1"/>
    <property type="molecule type" value="Genomic_DNA"/>
</dbReference>
<dbReference type="Proteomes" id="UP000006455">
    <property type="component" value="Unassembled WGS sequence"/>
</dbReference>
<keyword evidence="1" id="KW-0285">Flavoprotein</keyword>
<protein>
    <submittedName>
        <fullName evidence="5">Uncharacterized protein</fullName>
    </submittedName>
</protein>
<keyword evidence="2" id="KW-0288">FMN</keyword>
<keyword evidence="4" id="KW-0503">Monooxygenase</keyword>
<dbReference type="eggNOG" id="COG2141">
    <property type="taxonomic scope" value="Bacteria"/>
</dbReference>